<dbReference type="InterPro" id="IPR011009">
    <property type="entry name" value="Kinase-like_dom_sf"/>
</dbReference>
<proteinExistence type="inferred from homology"/>
<dbReference type="GO" id="GO:0004674">
    <property type="term" value="F:protein serine/threonine kinase activity"/>
    <property type="evidence" value="ECO:0007669"/>
    <property type="project" value="UniProtKB-KW"/>
</dbReference>
<evidence type="ECO:0000256" key="4">
    <source>
        <dbReference type="ARBA" id="ARBA00022741"/>
    </source>
</evidence>
<name>A0ABD0RGU9_CIRMR</name>
<dbReference type="SUPFAM" id="SSF56112">
    <property type="entry name" value="Protein kinase-like (PK-like)"/>
    <property type="match status" value="1"/>
</dbReference>
<evidence type="ECO:0000256" key="2">
    <source>
        <dbReference type="ARBA" id="ARBA00022527"/>
    </source>
</evidence>
<keyword evidence="5" id="KW-0418">Kinase</keyword>
<sequence length="84" mass="9695">DAETLALVTAAQWEFDEESFQDITGMAKDFISSLLSKEVRRRMSCEEALAHSWLAYTSVDNSSNTTKNLSKDKMKKFLTRQKWK</sequence>
<evidence type="ECO:0000256" key="3">
    <source>
        <dbReference type="ARBA" id="ARBA00022679"/>
    </source>
</evidence>
<dbReference type="Proteomes" id="UP001529510">
    <property type="component" value="Unassembled WGS sequence"/>
</dbReference>
<evidence type="ECO:0000313" key="8">
    <source>
        <dbReference type="Proteomes" id="UP001529510"/>
    </source>
</evidence>
<accession>A0ABD0RGU9</accession>
<keyword evidence="4" id="KW-0547">Nucleotide-binding</keyword>
<reference evidence="7 8" key="1">
    <citation type="submission" date="2024-05" db="EMBL/GenBank/DDBJ databases">
        <title>Genome sequencing and assembly of Indian major carp, Cirrhinus mrigala (Hamilton, 1822).</title>
        <authorList>
            <person name="Mohindra V."/>
            <person name="Chowdhury L.M."/>
            <person name="Lal K."/>
            <person name="Jena J.K."/>
        </authorList>
    </citation>
    <scope>NUCLEOTIDE SEQUENCE [LARGE SCALE GENOMIC DNA]</scope>
    <source>
        <strain evidence="7">CM1030</strain>
        <tissue evidence="7">Blood</tissue>
    </source>
</reference>
<comment type="similarity">
    <text evidence="1">Belongs to the protein kinase superfamily. CAMK Ser/Thr protein kinase family.</text>
</comment>
<dbReference type="PANTHER" id="PTHR24342:SF20">
    <property type="entry name" value="MYOSIN LIGHT CHAIN KINASE, SMOOTH MUSCLE"/>
    <property type="match status" value="1"/>
</dbReference>
<evidence type="ECO:0000313" key="7">
    <source>
        <dbReference type="EMBL" id="KAL0197782.1"/>
    </source>
</evidence>
<comment type="caution">
    <text evidence="7">The sequence shown here is derived from an EMBL/GenBank/DDBJ whole genome shotgun (WGS) entry which is preliminary data.</text>
</comment>
<gene>
    <name evidence="7" type="ORF">M9458_006322</name>
</gene>
<dbReference type="GO" id="GO:0005524">
    <property type="term" value="F:ATP binding"/>
    <property type="evidence" value="ECO:0007669"/>
    <property type="project" value="UniProtKB-KW"/>
</dbReference>
<dbReference type="Gene3D" id="1.10.510.10">
    <property type="entry name" value="Transferase(Phosphotransferase) domain 1"/>
    <property type="match status" value="1"/>
</dbReference>
<evidence type="ECO:0000256" key="1">
    <source>
        <dbReference type="ARBA" id="ARBA00006692"/>
    </source>
</evidence>
<feature type="non-terminal residue" evidence="7">
    <location>
        <position position="84"/>
    </location>
</feature>
<dbReference type="AlphaFoldDB" id="A0ABD0RGU9"/>
<organism evidence="7 8">
    <name type="scientific">Cirrhinus mrigala</name>
    <name type="common">Mrigala</name>
    <dbReference type="NCBI Taxonomy" id="683832"/>
    <lineage>
        <taxon>Eukaryota</taxon>
        <taxon>Metazoa</taxon>
        <taxon>Chordata</taxon>
        <taxon>Craniata</taxon>
        <taxon>Vertebrata</taxon>
        <taxon>Euteleostomi</taxon>
        <taxon>Actinopterygii</taxon>
        <taxon>Neopterygii</taxon>
        <taxon>Teleostei</taxon>
        <taxon>Ostariophysi</taxon>
        <taxon>Cypriniformes</taxon>
        <taxon>Cyprinidae</taxon>
        <taxon>Labeoninae</taxon>
        <taxon>Labeonini</taxon>
        <taxon>Cirrhinus</taxon>
    </lineage>
</organism>
<evidence type="ECO:0000256" key="6">
    <source>
        <dbReference type="ARBA" id="ARBA00022840"/>
    </source>
</evidence>
<keyword evidence="3" id="KW-0808">Transferase</keyword>
<feature type="non-terminal residue" evidence="7">
    <location>
        <position position="1"/>
    </location>
</feature>
<keyword evidence="6" id="KW-0067">ATP-binding</keyword>
<keyword evidence="2" id="KW-0723">Serine/threonine-protein kinase</keyword>
<protein>
    <submittedName>
        <fullName evidence="7">Uncharacterized protein</fullName>
    </submittedName>
</protein>
<dbReference type="EMBL" id="JAMKFB020000003">
    <property type="protein sequence ID" value="KAL0197782.1"/>
    <property type="molecule type" value="Genomic_DNA"/>
</dbReference>
<keyword evidence="8" id="KW-1185">Reference proteome</keyword>
<evidence type="ECO:0000256" key="5">
    <source>
        <dbReference type="ARBA" id="ARBA00022777"/>
    </source>
</evidence>
<dbReference type="PANTHER" id="PTHR24342">
    <property type="entry name" value="SERINE/THREONINE-PROTEIN KINASE 17"/>
    <property type="match status" value="1"/>
</dbReference>